<keyword evidence="3 4" id="KW-0443">Lipid metabolism</keyword>
<evidence type="ECO:0000259" key="6">
    <source>
        <dbReference type="PROSITE" id="PS51635"/>
    </source>
</evidence>
<name>A0A423PEM2_9GAMM</name>
<dbReference type="GO" id="GO:0016787">
    <property type="term" value="F:hydrolase activity"/>
    <property type="evidence" value="ECO:0007669"/>
    <property type="project" value="UniProtKB-UniRule"/>
</dbReference>
<comment type="caution">
    <text evidence="7">The sequence shown here is derived from an EMBL/GenBank/DDBJ whole genome shotgun (WGS) entry which is preliminary data.</text>
</comment>
<dbReference type="Pfam" id="PF01734">
    <property type="entry name" value="Patatin"/>
    <property type="match status" value="1"/>
</dbReference>
<keyword evidence="1 4" id="KW-0378">Hydrolase</keyword>
<dbReference type="SUPFAM" id="SSF52151">
    <property type="entry name" value="FabD/lysophospholipase-like"/>
    <property type="match status" value="1"/>
</dbReference>
<feature type="short sequence motif" description="DGA/G" evidence="4">
    <location>
        <begin position="380"/>
        <end position="382"/>
    </location>
</feature>
<reference evidence="7 8" key="1">
    <citation type="submission" date="2013-10" db="EMBL/GenBank/DDBJ databases">
        <title>Salinisphaera orenii MK-B5 Genome Sequencing.</title>
        <authorList>
            <person name="Lai Q."/>
            <person name="Li C."/>
            <person name="Shao Z."/>
        </authorList>
    </citation>
    <scope>NUCLEOTIDE SEQUENCE [LARGE SCALE GENOMIC DNA]</scope>
    <source>
        <strain evidence="7 8">MK-B5</strain>
    </source>
</reference>
<dbReference type="InterPro" id="IPR002641">
    <property type="entry name" value="PNPLA_dom"/>
</dbReference>
<feature type="short sequence motif" description="GXGXXG" evidence="4">
    <location>
        <begin position="163"/>
        <end position="168"/>
    </location>
</feature>
<evidence type="ECO:0000313" key="8">
    <source>
        <dbReference type="Proteomes" id="UP000283993"/>
    </source>
</evidence>
<evidence type="ECO:0000256" key="5">
    <source>
        <dbReference type="SAM" id="MobiDB-lite"/>
    </source>
</evidence>
<evidence type="ECO:0000313" key="7">
    <source>
        <dbReference type="EMBL" id="ROO24034.1"/>
    </source>
</evidence>
<dbReference type="GO" id="GO:0016042">
    <property type="term" value="P:lipid catabolic process"/>
    <property type="evidence" value="ECO:0007669"/>
    <property type="project" value="UniProtKB-UniRule"/>
</dbReference>
<dbReference type="PANTHER" id="PTHR14226">
    <property type="entry name" value="NEUROPATHY TARGET ESTERASE/SWISS CHEESE D.MELANOGASTER"/>
    <property type="match status" value="1"/>
</dbReference>
<evidence type="ECO:0000256" key="2">
    <source>
        <dbReference type="ARBA" id="ARBA00022963"/>
    </source>
</evidence>
<dbReference type="RefSeq" id="WP_245965519.1">
    <property type="nucleotide sequence ID" value="NZ_AYKH01000044.1"/>
</dbReference>
<evidence type="ECO:0000256" key="4">
    <source>
        <dbReference type="PROSITE-ProRule" id="PRU01161"/>
    </source>
</evidence>
<proteinExistence type="predicted"/>
<feature type="active site" description="Nucleophile" evidence="4">
    <location>
        <position position="192"/>
    </location>
</feature>
<dbReference type="InterPro" id="IPR016035">
    <property type="entry name" value="Acyl_Trfase/lysoPLipase"/>
</dbReference>
<gene>
    <name evidence="7" type="ORF">SAOR_16545</name>
</gene>
<dbReference type="PROSITE" id="PS51635">
    <property type="entry name" value="PNPLA"/>
    <property type="match status" value="1"/>
</dbReference>
<dbReference type="PANTHER" id="PTHR14226:SF78">
    <property type="entry name" value="SLR0060 PROTEIN"/>
    <property type="match status" value="1"/>
</dbReference>
<feature type="region of interest" description="Disordered" evidence="5">
    <location>
        <begin position="1"/>
        <end position="29"/>
    </location>
</feature>
<sequence>MGGRARTQVSTPAGTGRSADAGDGRARDERERLQLQRMERSLVRAWLAAPSVLAPADYECLRYAFGLARLHVFRPAGQPRDVRVNPEAVAPLRGWLLGHLHDSLRGGEAAEAKLAVCREAAAQVRARAIELRRRLLADHRDDFDAAALDREAGRRALVVVAGGGGGAGYVYAGAYARLMEAGLIPDYIVGNSIGAILGIFRAQRRHGDVNEYVEFARRVKNADIFSAVRRRSEFCMPGLLHLHLRALHQRMAIGDLRRPLRLDEMEIPLDLVVAGIRRRPYERLPSDIRSPETGMARWLPMWLQVAARFTRLLQFFNADMVEPIVLGRDSDTRQVHAVDAAGFSAAVPSILQYEPGPGAGVTREIFAELMARHELAAIVDGGVADNVPARTAWRGVAAGRAGTRNAYYLAFDCFFPRMDPKNLWLWPIMQTVQMQMRVNRVYADTMVRFQETLSPLNIVPGGDALDLSVGWGYQEMDRHLPEVREMLRPVSLDRAAPAARAS</sequence>
<feature type="short sequence motif" description="GXSXG" evidence="4">
    <location>
        <begin position="190"/>
        <end position="194"/>
    </location>
</feature>
<protein>
    <recommendedName>
        <fullName evidence="6">PNPLA domain-containing protein</fullName>
    </recommendedName>
</protein>
<keyword evidence="8" id="KW-1185">Reference proteome</keyword>
<feature type="domain" description="PNPLA" evidence="6">
    <location>
        <begin position="159"/>
        <end position="393"/>
    </location>
</feature>
<dbReference type="EMBL" id="AYKH01000044">
    <property type="protein sequence ID" value="ROO24034.1"/>
    <property type="molecule type" value="Genomic_DNA"/>
</dbReference>
<dbReference type="AlphaFoldDB" id="A0A423PEM2"/>
<evidence type="ECO:0000256" key="1">
    <source>
        <dbReference type="ARBA" id="ARBA00022801"/>
    </source>
</evidence>
<keyword evidence="2 4" id="KW-0442">Lipid degradation</keyword>
<dbReference type="Gene3D" id="3.40.1090.10">
    <property type="entry name" value="Cytosolic phospholipase A2 catalytic domain"/>
    <property type="match status" value="1"/>
</dbReference>
<dbReference type="Proteomes" id="UP000283993">
    <property type="component" value="Unassembled WGS sequence"/>
</dbReference>
<feature type="active site" description="Proton acceptor" evidence="4">
    <location>
        <position position="380"/>
    </location>
</feature>
<dbReference type="InterPro" id="IPR050301">
    <property type="entry name" value="NTE"/>
</dbReference>
<feature type="compositionally biased region" description="Basic and acidic residues" evidence="5">
    <location>
        <begin position="20"/>
        <end position="29"/>
    </location>
</feature>
<organism evidence="7 8">
    <name type="scientific">Salinisphaera orenii MK-B5</name>
    <dbReference type="NCBI Taxonomy" id="856730"/>
    <lineage>
        <taxon>Bacteria</taxon>
        <taxon>Pseudomonadati</taxon>
        <taxon>Pseudomonadota</taxon>
        <taxon>Gammaproteobacteria</taxon>
        <taxon>Salinisphaerales</taxon>
        <taxon>Salinisphaeraceae</taxon>
        <taxon>Salinisphaera</taxon>
    </lineage>
</organism>
<evidence type="ECO:0000256" key="3">
    <source>
        <dbReference type="ARBA" id="ARBA00023098"/>
    </source>
</evidence>
<accession>A0A423PEM2</accession>